<dbReference type="EMBL" id="JBFNXX010000002">
    <property type="protein sequence ID" value="MEW9918624.1"/>
    <property type="molecule type" value="Genomic_DNA"/>
</dbReference>
<keyword evidence="2" id="KW-0349">Heme</keyword>
<keyword evidence="2" id="KW-0560">Oxidoreductase</keyword>
<keyword evidence="2" id="KW-0479">Metal-binding</keyword>
<dbReference type="PROSITE" id="PS00086">
    <property type="entry name" value="CYTOCHROME_P450"/>
    <property type="match status" value="1"/>
</dbReference>
<dbReference type="Proteomes" id="UP001556098">
    <property type="component" value="Unassembled WGS sequence"/>
</dbReference>
<dbReference type="RefSeq" id="WP_367876327.1">
    <property type="nucleotide sequence ID" value="NZ_JBFNXX010000002.1"/>
</dbReference>
<evidence type="ECO:0000313" key="3">
    <source>
        <dbReference type="EMBL" id="MEW9918624.1"/>
    </source>
</evidence>
<dbReference type="InterPro" id="IPR001128">
    <property type="entry name" value="Cyt_P450"/>
</dbReference>
<comment type="similarity">
    <text evidence="1 2">Belongs to the cytochrome P450 family.</text>
</comment>
<sequence>MKVLHQSPLDPDFVQNPYAFYDRAHAAGPVVFWEDYGMAAAFDAATVQALLRDRRLGRARPAHLVAPAPDHLRAWQALEDASLLDMEPPRHTRLRALVLRAFTSRRIAGLRPEIEAIADDLLAALPRDGAFDLIPAYCTQLPVRVIARLLGVPEEMAPELLRWSTAMVAMYQAGRSRATEDAAERASRAFTEFLTEYIAARRSDPRDDLITKLIAAEADGDRLSPAELIGTCVLLLNAGHEATVHSIGNAVKALLETGTPPAALAPGAIEGTVEELLRFDPPLHVFTRYAYADIDLGGTCLRKDQQVALVLGAAGRDPAVWHDPARFDPARPSKAHAAFGGGLHFCVGAPLARLELQIALPALFAALPDMRLSEPPRYADSYHFHKLDRLMITP</sequence>
<dbReference type="PANTHER" id="PTHR46696">
    <property type="entry name" value="P450, PUTATIVE (EUROFUNG)-RELATED"/>
    <property type="match status" value="1"/>
</dbReference>
<keyword evidence="4" id="KW-1185">Reference proteome</keyword>
<evidence type="ECO:0000256" key="2">
    <source>
        <dbReference type="RuleBase" id="RU000461"/>
    </source>
</evidence>
<dbReference type="PRINTS" id="PR00359">
    <property type="entry name" value="BP450"/>
</dbReference>
<dbReference type="InterPro" id="IPR017972">
    <property type="entry name" value="Cyt_P450_CS"/>
</dbReference>
<comment type="caution">
    <text evidence="3">The sequence shown here is derived from an EMBL/GenBank/DDBJ whole genome shotgun (WGS) entry which is preliminary data.</text>
</comment>
<dbReference type="InterPro" id="IPR036396">
    <property type="entry name" value="Cyt_P450_sf"/>
</dbReference>
<dbReference type="Gene3D" id="1.10.630.10">
    <property type="entry name" value="Cytochrome P450"/>
    <property type="match status" value="1"/>
</dbReference>
<name>A0ABV3RJQ7_9RHOB</name>
<organism evidence="3 4">
    <name type="scientific">Sulfitobacter sediminis</name>
    <dbReference type="NCBI Taxonomy" id="3234186"/>
    <lineage>
        <taxon>Bacteria</taxon>
        <taxon>Pseudomonadati</taxon>
        <taxon>Pseudomonadota</taxon>
        <taxon>Alphaproteobacteria</taxon>
        <taxon>Rhodobacterales</taxon>
        <taxon>Roseobacteraceae</taxon>
        <taxon>Sulfitobacter</taxon>
    </lineage>
</organism>
<evidence type="ECO:0000313" key="4">
    <source>
        <dbReference type="Proteomes" id="UP001556098"/>
    </source>
</evidence>
<accession>A0ABV3RJQ7</accession>
<dbReference type="PANTHER" id="PTHR46696:SF1">
    <property type="entry name" value="CYTOCHROME P450 YJIB-RELATED"/>
    <property type="match status" value="1"/>
</dbReference>
<proteinExistence type="inferred from homology"/>
<keyword evidence="2" id="KW-0503">Monooxygenase</keyword>
<dbReference type="SUPFAM" id="SSF48264">
    <property type="entry name" value="Cytochrome P450"/>
    <property type="match status" value="1"/>
</dbReference>
<reference evidence="3 4" key="1">
    <citation type="submission" date="2024-07" db="EMBL/GenBank/DDBJ databases">
        <title>Marimonas sp.nov., isolated from tidal-flat sediment.</title>
        <authorList>
            <person name="Jayan J.N."/>
            <person name="Lee S.S."/>
        </authorList>
    </citation>
    <scope>NUCLEOTIDE SEQUENCE [LARGE SCALE GENOMIC DNA]</scope>
    <source>
        <strain evidence="3 4">MJW-29</strain>
    </source>
</reference>
<dbReference type="Pfam" id="PF00067">
    <property type="entry name" value="p450"/>
    <property type="match status" value="1"/>
</dbReference>
<protein>
    <submittedName>
        <fullName evidence="3">Cytochrome P450</fullName>
    </submittedName>
</protein>
<evidence type="ECO:0000256" key="1">
    <source>
        <dbReference type="ARBA" id="ARBA00010617"/>
    </source>
</evidence>
<dbReference type="InterPro" id="IPR002397">
    <property type="entry name" value="Cyt_P450_B"/>
</dbReference>
<keyword evidence="2" id="KW-0408">Iron</keyword>
<gene>
    <name evidence="3" type="ORF">AB2B41_03345</name>
</gene>
<dbReference type="CDD" id="cd20625">
    <property type="entry name" value="CYP164-like"/>
    <property type="match status" value="1"/>
</dbReference>